<dbReference type="GO" id="GO:0005524">
    <property type="term" value="F:ATP binding"/>
    <property type="evidence" value="ECO:0007669"/>
    <property type="project" value="UniProtKB-KW"/>
</dbReference>
<dbReference type="Pfam" id="PF03288">
    <property type="entry name" value="Pox_D5"/>
    <property type="match status" value="1"/>
</dbReference>
<keyword evidence="1" id="KW-0547">Nucleotide-binding</keyword>
<dbReference type="RefSeq" id="WP_159460724.1">
    <property type="nucleotide sequence ID" value="NZ_FWWV01000011.1"/>
</dbReference>
<protein>
    <submittedName>
        <fullName evidence="6">Putative DNA primase/helicase</fullName>
    </submittedName>
</protein>
<reference evidence="7" key="1">
    <citation type="submission" date="2017-04" db="EMBL/GenBank/DDBJ databases">
        <authorList>
            <person name="Varghese N."/>
            <person name="Submissions S."/>
        </authorList>
    </citation>
    <scope>NUCLEOTIDE SEQUENCE [LARGE SCALE GENOMIC DNA]</scope>
    <source>
        <strain evidence="7">DSM 23072</strain>
    </source>
</reference>
<dbReference type="Proteomes" id="UP000192408">
    <property type="component" value="Unassembled WGS sequence"/>
</dbReference>
<evidence type="ECO:0000313" key="7">
    <source>
        <dbReference type="Proteomes" id="UP000192408"/>
    </source>
</evidence>
<dbReference type="InterPro" id="IPR045455">
    <property type="entry name" value="NrS-1_pol-like_helicase"/>
</dbReference>
<dbReference type="InterPro" id="IPR014015">
    <property type="entry name" value="Helicase_SF3_DNA-vir"/>
</dbReference>
<name>A0A1W1UQT9_9PAST</name>
<evidence type="ECO:0000259" key="5">
    <source>
        <dbReference type="PROSITE" id="PS51206"/>
    </source>
</evidence>
<dbReference type="InterPro" id="IPR014818">
    <property type="entry name" value="Phage/plasmid_primase_P4_C"/>
</dbReference>
<dbReference type="InterPro" id="IPR051620">
    <property type="entry name" value="ORF904-like_C"/>
</dbReference>
<keyword evidence="2" id="KW-0378">Hydrolase</keyword>
<dbReference type="AlphaFoldDB" id="A0A1W1UQT9"/>
<evidence type="ECO:0000313" key="6">
    <source>
        <dbReference type="EMBL" id="SMB83064.1"/>
    </source>
</evidence>
<dbReference type="Gene3D" id="1.10.10.10">
    <property type="entry name" value="Winged helix-like DNA-binding domain superfamily/Winged helix DNA-binding domain"/>
    <property type="match status" value="1"/>
</dbReference>
<dbReference type="InterPro" id="IPR027417">
    <property type="entry name" value="P-loop_NTPase"/>
</dbReference>
<dbReference type="GO" id="GO:0016787">
    <property type="term" value="F:hydrolase activity"/>
    <property type="evidence" value="ECO:0007669"/>
    <property type="project" value="UniProtKB-KW"/>
</dbReference>
<dbReference type="Pfam" id="PF08706">
    <property type="entry name" value="D5_N"/>
    <property type="match status" value="1"/>
</dbReference>
<evidence type="ECO:0000256" key="4">
    <source>
        <dbReference type="ARBA" id="ARBA00022840"/>
    </source>
</evidence>
<dbReference type="InterPro" id="IPR036390">
    <property type="entry name" value="WH_DNA-bd_sf"/>
</dbReference>
<evidence type="ECO:0000256" key="3">
    <source>
        <dbReference type="ARBA" id="ARBA00022806"/>
    </source>
</evidence>
<accession>A0A1W1UQT9</accession>
<dbReference type="Pfam" id="PF19263">
    <property type="entry name" value="DUF5906"/>
    <property type="match status" value="1"/>
</dbReference>
<sequence length="596" mass="67263">MSNLTKARYFNSQDRNYRDELIVIAGGLAYAKPSREKISQWRKLSKDDIPVLVGTRELKKLPNVAIVPEDQEIASIHQAGTLEASEIEGIIASIAKHSKVKTLNFYDSALQRQDLSEKLAKVRAGEDDVNKQVVESLLDTEIDLHHASDDDKVKAFLGWHDSPLRRDITLGKTYQYTGAVWEEVAQERLERKTLSFYRENKSDYKINTLRKLAELITLSIDEMPIESMDYIGFTNGALNKKTGEFIAHNPDLGLRMIDNFPCNITSKATPHFNDWLNFATSGSQEKKSAILAGLYMILTNQHHWGLFLEVTGVGGAGKSLLGEIAATLSGRGNSVIMAIKDFDKPETRSLFIGKSFAYSPDQKDYSGSADGLKAFTGGDVMTVKLLYKDPFDYKPTANYMMITNNPILFTDRNGGIARRRVIIFFDKPIPESKKDVNFIDKIKGEIYGIVHLLLNRFQDNPEEARKILEAFRSHSDGLNIKQKANHLIDFASAFKVVPVNENDTPRDKNAKISGLYWGSGTSKRNADTALYQAYLKYCDCQNYSQRLSLLSFKQALPDALKEAGQKATLEERKKDNAQLTNIYWKDRHATFEEWEG</sequence>
<dbReference type="InterPro" id="IPR036388">
    <property type="entry name" value="WH-like_DNA-bd_sf"/>
</dbReference>
<dbReference type="GO" id="GO:0004386">
    <property type="term" value="F:helicase activity"/>
    <property type="evidence" value="ECO:0007669"/>
    <property type="project" value="UniProtKB-KW"/>
</dbReference>
<gene>
    <name evidence="6" type="ORF">SAMN05660772_02209</name>
</gene>
<keyword evidence="4" id="KW-0067">ATP-binding</keyword>
<feature type="domain" description="SF3 helicase" evidence="5">
    <location>
        <begin position="285"/>
        <end position="438"/>
    </location>
</feature>
<dbReference type="SUPFAM" id="SSF52540">
    <property type="entry name" value="P-loop containing nucleoside triphosphate hydrolases"/>
    <property type="match status" value="1"/>
</dbReference>
<dbReference type="EMBL" id="FWWV01000011">
    <property type="protein sequence ID" value="SMB83064.1"/>
    <property type="molecule type" value="Genomic_DNA"/>
</dbReference>
<organism evidence="6 7">
    <name type="scientific">Pasteurella testudinis DSM 23072</name>
    <dbReference type="NCBI Taxonomy" id="1122938"/>
    <lineage>
        <taxon>Bacteria</taxon>
        <taxon>Pseudomonadati</taxon>
        <taxon>Pseudomonadota</taxon>
        <taxon>Gammaproteobacteria</taxon>
        <taxon>Pasteurellales</taxon>
        <taxon>Pasteurellaceae</taxon>
        <taxon>Pasteurella</taxon>
    </lineage>
</organism>
<evidence type="ECO:0000256" key="1">
    <source>
        <dbReference type="ARBA" id="ARBA00022741"/>
    </source>
</evidence>
<dbReference type="SUPFAM" id="SSF46785">
    <property type="entry name" value="Winged helix' DNA-binding domain"/>
    <property type="match status" value="1"/>
</dbReference>
<dbReference type="PANTHER" id="PTHR35372:SF2">
    <property type="entry name" value="SF3 HELICASE DOMAIN-CONTAINING PROTEIN"/>
    <property type="match status" value="1"/>
</dbReference>
<dbReference type="PANTHER" id="PTHR35372">
    <property type="entry name" value="ATP BINDING PROTEIN-RELATED"/>
    <property type="match status" value="1"/>
</dbReference>
<dbReference type="Gene3D" id="3.40.50.300">
    <property type="entry name" value="P-loop containing nucleotide triphosphate hydrolases"/>
    <property type="match status" value="1"/>
</dbReference>
<dbReference type="PROSITE" id="PS51206">
    <property type="entry name" value="SF3_HELICASE_1"/>
    <property type="match status" value="1"/>
</dbReference>
<dbReference type="STRING" id="1122938.SAMN05660772_02209"/>
<proteinExistence type="predicted"/>
<dbReference type="InterPro" id="IPR004968">
    <property type="entry name" value="DNA_primase/NTPase_C"/>
</dbReference>
<keyword evidence="3 6" id="KW-0347">Helicase</keyword>
<evidence type="ECO:0000256" key="2">
    <source>
        <dbReference type="ARBA" id="ARBA00022801"/>
    </source>
</evidence>
<keyword evidence="7" id="KW-1185">Reference proteome</keyword>